<keyword evidence="2" id="KW-1185">Reference proteome</keyword>
<reference evidence="1" key="1">
    <citation type="submission" date="2024-08" db="EMBL/GenBank/DDBJ databases">
        <title>Lentilactobacillus sp. nov., isolated from tree bark.</title>
        <authorList>
            <person name="Phuengjayaem S."/>
            <person name="Tanasupawat S."/>
        </authorList>
    </citation>
    <scope>NUCLEOTIDE SEQUENCE</scope>
    <source>
        <strain evidence="1">SPB1-3</strain>
    </source>
</reference>
<evidence type="ECO:0000313" key="2">
    <source>
        <dbReference type="Proteomes" id="UP001149860"/>
    </source>
</evidence>
<gene>
    <name evidence="1" type="ORF">O0236_006865</name>
</gene>
<protein>
    <submittedName>
        <fullName evidence="1">Uncharacterized protein</fullName>
    </submittedName>
</protein>
<evidence type="ECO:0000313" key="1">
    <source>
        <dbReference type="EMBL" id="XFD39152.1"/>
    </source>
</evidence>
<name>A0ACD5DCQ1_9LACO</name>
<dbReference type="Proteomes" id="UP001149860">
    <property type="component" value="Chromosome"/>
</dbReference>
<organism evidence="1 2">
    <name type="scientific">Lentilactobacillus terminaliae</name>
    <dbReference type="NCBI Taxonomy" id="3003483"/>
    <lineage>
        <taxon>Bacteria</taxon>
        <taxon>Bacillati</taxon>
        <taxon>Bacillota</taxon>
        <taxon>Bacilli</taxon>
        <taxon>Lactobacillales</taxon>
        <taxon>Lactobacillaceae</taxon>
        <taxon>Lentilactobacillus</taxon>
    </lineage>
</organism>
<sequence>MVDDFDRLSGMIDKMKDMERNGKQDVPFEVIFPSEFMLEHTNNKFDNVYEFLDSGKFNTDDFDSINEDQLNVFISENTDFENWEDFKGTGTEEYVFRQLGFDN</sequence>
<proteinExistence type="predicted"/>
<dbReference type="EMBL" id="CP168151">
    <property type="protein sequence ID" value="XFD39152.1"/>
    <property type="molecule type" value="Genomic_DNA"/>
</dbReference>
<accession>A0ACD5DCQ1</accession>